<evidence type="ECO:0000313" key="1">
    <source>
        <dbReference type="EMBL" id="GBP36227.1"/>
    </source>
</evidence>
<reference evidence="1 2" key="1">
    <citation type="journal article" date="2019" name="Commun. Biol.">
        <title>The bagworm genome reveals a unique fibroin gene that provides high tensile strength.</title>
        <authorList>
            <person name="Kono N."/>
            <person name="Nakamura H."/>
            <person name="Ohtoshi R."/>
            <person name="Tomita M."/>
            <person name="Numata K."/>
            <person name="Arakawa K."/>
        </authorList>
    </citation>
    <scope>NUCLEOTIDE SEQUENCE [LARGE SCALE GENOMIC DNA]</scope>
</reference>
<evidence type="ECO:0000313" key="2">
    <source>
        <dbReference type="Proteomes" id="UP000299102"/>
    </source>
</evidence>
<name>A0A4C1VD79_EUMVA</name>
<proteinExistence type="predicted"/>
<gene>
    <name evidence="1" type="ORF">EVAR_85474_1</name>
</gene>
<dbReference type="Proteomes" id="UP000299102">
    <property type="component" value="Unassembled WGS sequence"/>
</dbReference>
<sequence>MRRHSVHSTHWNEPTEIYFSMICCERQVGRKLAVEIHCEDWQCHTKEYIIQIGSLITKKTGKTGAVLFIYTPYEVLHAGPERVGSR</sequence>
<dbReference type="EMBL" id="BGZK01000316">
    <property type="protein sequence ID" value="GBP36227.1"/>
    <property type="molecule type" value="Genomic_DNA"/>
</dbReference>
<dbReference type="AlphaFoldDB" id="A0A4C1VD79"/>
<keyword evidence="2" id="KW-1185">Reference proteome</keyword>
<organism evidence="1 2">
    <name type="scientific">Eumeta variegata</name>
    <name type="common">Bagworm moth</name>
    <name type="synonym">Eumeta japonica</name>
    <dbReference type="NCBI Taxonomy" id="151549"/>
    <lineage>
        <taxon>Eukaryota</taxon>
        <taxon>Metazoa</taxon>
        <taxon>Ecdysozoa</taxon>
        <taxon>Arthropoda</taxon>
        <taxon>Hexapoda</taxon>
        <taxon>Insecta</taxon>
        <taxon>Pterygota</taxon>
        <taxon>Neoptera</taxon>
        <taxon>Endopterygota</taxon>
        <taxon>Lepidoptera</taxon>
        <taxon>Glossata</taxon>
        <taxon>Ditrysia</taxon>
        <taxon>Tineoidea</taxon>
        <taxon>Psychidae</taxon>
        <taxon>Oiketicinae</taxon>
        <taxon>Eumeta</taxon>
    </lineage>
</organism>
<protein>
    <submittedName>
        <fullName evidence="1">Uncharacterized protein</fullName>
    </submittedName>
</protein>
<accession>A0A4C1VD79</accession>
<comment type="caution">
    <text evidence="1">The sequence shown here is derived from an EMBL/GenBank/DDBJ whole genome shotgun (WGS) entry which is preliminary data.</text>
</comment>